<name>A0A0R1UUE3_9LACO</name>
<comment type="caution">
    <text evidence="6">The sequence shown here is derived from an EMBL/GenBank/DDBJ whole genome shotgun (WGS) entry which is preliminary data.</text>
</comment>
<dbReference type="GO" id="GO:0003700">
    <property type="term" value="F:DNA-binding transcription factor activity"/>
    <property type="evidence" value="ECO:0007669"/>
    <property type="project" value="InterPro"/>
</dbReference>
<dbReference type="PANTHER" id="PTHR30204:SF69">
    <property type="entry name" value="MERR-FAMILY TRANSCRIPTIONAL REGULATOR"/>
    <property type="match status" value="1"/>
</dbReference>
<dbReference type="Proteomes" id="UP000051166">
    <property type="component" value="Unassembled WGS sequence"/>
</dbReference>
<sequence length="158" mass="18265">MIIDKGERSMGDKNNAAYVTRFKDIIKNEHFLFGIGDISKATGVSQRKLRYWEERGYIHPENSSDEGQHRKYSHFMFLKIAMIQSFLKEGYTLSAAVQKTNEHHKLGKAVFGFVKERLQNFTFVPGGYEIDLGEVNDTQGKHIYALIRSNKKTELFLK</sequence>
<feature type="domain" description="HTH merR-type" evidence="5">
    <location>
        <begin position="33"/>
        <end position="103"/>
    </location>
</feature>
<dbReference type="GO" id="GO:0003677">
    <property type="term" value="F:DNA binding"/>
    <property type="evidence" value="ECO:0007669"/>
    <property type="project" value="UniProtKB-KW"/>
</dbReference>
<evidence type="ECO:0000313" key="7">
    <source>
        <dbReference type="Proteomes" id="UP000051166"/>
    </source>
</evidence>
<dbReference type="EMBL" id="AZFQ01000055">
    <property type="protein sequence ID" value="KRL96800.1"/>
    <property type="molecule type" value="Genomic_DNA"/>
</dbReference>
<reference evidence="6 7" key="1">
    <citation type="journal article" date="2015" name="Genome Announc.">
        <title>Expanding the biotechnology potential of lactobacilli through comparative genomics of 213 strains and associated genera.</title>
        <authorList>
            <person name="Sun Z."/>
            <person name="Harris H.M."/>
            <person name="McCann A."/>
            <person name="Guo C."/>
            <person name="Argimon S."/>
            <person name="Zhang W."/>
            <person name="Yang X."/>
            <person name="Jeffery I.B."/>
            <person name="Cooney J.C."/>
            <person name="Kagawa T.F."/>
            <person name="Liu W."/>
            <person name="Song Y."/>
            <person name="Salvetti E."/>
            <person name="Wrobel A."/>
            <person name="Rasinkangas P."/>
            <person name="Parkhill J."/>
            <person name="Rea M.C."/>
            <person name="O'Sullivan O."/>
            <person name="Ritari J."/>
            <person name="Douillard F.P."/>
            <person name="Paul Ross R."/>
            <person name="Yang R."/>
            <person name="Briner A.E."/>
            <person name="Felis G.E."/>
            <person name="de Vos W.M."/>
            <person name="Barrangou R."/>
            <person name="Klaenhammer T.R."/>
            <person name="Caufield P.W."/>
            <person name="Cui Y."/>
            <person name="Zhang H."/>
            <person name="O'Toole P.W."/>
        </authorList>
    </citation>
    <scope>NUCLEOTIDE SEQUENCE [LARGE SCALE GENOMIC DNA]</scope>
    <source>
        <strain evidence="6 7">DSM 16230</strain>
    </source>
</reference>
<dbReference type="SUPFAM" id="SSF46955">
    <property type="entry name" value="Putative DNA-binding domain"/>
    <property type="match status" value="1"/>
</dbReference>
<evidence type="ECO:0000256" key="4">
    <source>
        <dbReference type="ARBA" id="ARBA00023163"/>
    </source>
</evidence>
<keyword evidence="2" id="KW-0805">Transcription regulation</keyword>
<dbReference type="InterPro" id="IPR000551">
    <property type="entry name" value="MerR-type_HTH_dom"/>
</dbReference>
<evidence type="ECO:0000256" key="2">
    <source>
        <dbReference type="ARBA" id="ARBA00023015"/>
    </source>
</evidence>
<protein>
    <submittedName>
        <fullName evidence="6">Transcriptional regulator</fullName>
    </submittedName>
</protein>
<evidence type="ECO:0000256" key="3">
    <source>
        <dbReference type="ARBA" id="ARBA00023125"/>
    </source>
</evidence>
<dbReference type="CDD" id="cd01105">
    <property type="entry name" value="HTH_GlnR-like"/>
    <property type="match status" value="1"/>
</dbReference>
<keyword evidence="7" id="KW-1185">Reference proteome</keyword>
<dbReference type="PATRIC" id="fig|1423801.4.peg.2128"/>
<keyword evidence="1" id="KW-0678">Repressor</keyword>
<dbReference type="SMART" id="SM00422">
    <property type="entry name" value="HTH_MERR"/>
    <property type="match status" value="1"/>
</dbReference>
<dbReference type="PANTHER" id="PTHR30204">
    <property type="entry name" value="REDOX-CYCLING DRUG-SENSING TRANSCRIPTIONAL ACTIVATOR SOXR"/>
    <property type="match status" value="1"/>
</dbReference>
<gene>
    <name evidence="6" type="ORF">FD50_GL002081</name>
</gene>
<dbReference type="InterPro" id="IPR047057">
    <property type="entry name" value="MerR_fam"/>
</dbReference>
<dbReference type="InterPro" id="IPR009061">
    <property type="entry name" value="DNA-bd_dom_put_sf"/>
</dbReference>
<keyword evidence="4" id="KW-0804">Transcription</keyword>
<accession>A0A0R1UUE3</accession>
<dbReference type="STRING" id="1423801.FD50_GL002081"/>
<dbReference type="Pfam" id="PF13411">
    <property type="entry name" value="MerR_1"/>
    <property type="match status" value="1"/>
</dbReference>
<dbReference type="Gene3D" id="1.10.1660.10">
    <property type="match status" value="1"/>
</dbReference>
<evidence type="ECO:0000313" key="6">
    <source>
        <dbReference type="EMBL" id="KRL96800.1"/>
    </source>
</evidence>
<dbReference type="AlphaFoldDB" id="A0A0R1UUE3"/>
<keyword evidence="3" id="KW-0238">DNA-binding</keyword>
<proteinExistence type="predicted"/>
<organism evidence="6 7">
    <name type="scientific">Liquorilactobacillus satsumensis DSM 16230 = JCM 12392</name>
    <dbReference type="NCBI Taxonomy" id="1423801"/>
    <lineage>
        <taxon>Bacteria</taxon>
        <taxon>Bacillati</taxon>
        <taxon>Bacillota</taxon>
        <taxon>Bacilli</taxon>
        <taxon>Lactobacillales</taxon>
        <taxon>Lactobacillaceae</taxon>
        <taxon>Liquorilactobacillus</taxon>
    </lineage>
</organism>
<evidence type="ECO:0000256" key="1">
    <source>
        <dbReference type="ARBA" id="ARBA00022491"/>
    </source>
</evidence>
<evidence type="ECO:0000259" key="5">
    <source>
        <dbReference type="SMART" id="SM00422"/>
    </source>
</evidence>